<dbReference type="InterPro" id="IPR032710">
    <property type="entry name" value="NTF2-like_dom_sf"/>
</dbReference>
<dbReference type="Proteomes" id="UP000004508">
    <property type="component" value="Unassembled WGS sequence"/>
</dbReference>
<dbReference type="AlphaFoldDB" id="D6U2W5"/>
<dbReference type="STRING" id="485913.Krac_3741"/>
<dbReference type="SUPFAM" id="SSF54427">
    <property type="entry name" value="NTF2-like"/>
    <property type="match status" value="1"/>
</dbReference>
<dbReference type="InParanoid" id="D6U2W5"/>
<sequence>MAHITPIKLPASRVVSTGAGELYFIGNATTLITYAGFTLLTDPAFLHKGDYTPLGHGVYTRREIEPACSPQDLPPLDLIVLSHYHGDHFDEVAARELDKQIPIVTNEHAAEQLAKLGFTNLHTLNTWEAQLISKGDAQLLVTAMPAKHAPDHLIQLLPPVMGSMLEFSTRGKPLFRLYISGDTLLYDHLHDIPRRYPEIDLGLFHIGGTTLLGVLVTMSGEQGVQAVEIIHPRVAIPIHFNDFSVFLSGLDDFKAAATRASLTTSVHYLLQGDTYRFSVERGQVETDQGEVKPSSLKPPFTRETALLKVKAAEDAWNSRDPERVALAYTPDSQWRNRTEFLTGREAIKAFLRRKWAKELDYRLMKELWCYTDNRISVRFEYEWRDADTGQWMRTHGNEHWEFDEEGLMRRRDMSGNDYPIQESERRYR</sequence>
<dbReference type="Pfam" id="PF07080">
    <property type="entry name" value="DUF1348"/>
    <property type="match status" value="1"/>
</dbReference>
<evidence type="ECO:0000313" key="3">
    <source>
        <dbReference type="Proteomes" id="UP000004508"/>
    </source>
</evidence>
<proteinExistence type="predicted"/>
<evidence type="ECO:0000259" key="1">
    <source>
        <dbReference type="Pfam" id="PF12706"/>
    </source>
</evidence>
<feature type="domain" description="Metallo-beta-lactamase" evidence="1">
    <location>
        <begin position="61"/>
        <end position="240"/>
    </location>
</feature>
<accession>D6U2W5</accession>
<dbReference type="eggNOG" id="COG3558">
    <property type="taxonomic scope" value="Bacteria"/>
</dbReference>
<dbReference type="Gene3D" id="3.10.450.50">
    <property type="match status" value="1"/>
</dbReference>
<dbReference type="Gene3D" id="3.60.15.10">
    <property type="entry name" value="Ribonuclease Z/Hydroxyacylglutathione hydrolase-like"/>
    <property type="match status" value="1"/>
</dbReference>
<dbReference type="PANTHER" id="PTHR31757">
    <property type="entry name" value="SLL0781 PROTEIN"/>
    <property type="match status" value="1"/>
</dbReference>
<dbReference type="RefSeq" id="WP_007921289.1">
    <property type="nucleotide sequence ID" value="NZ_ADVG01000004.1"/>
</dbReference>
<dbReference type="Pfam" id="PF12706">
    <property type="entry name" value="Lactamase_B_2"/>
    <property type="match status" value="1"/>
</dbReference>
<dbReference type="InterPro" id="IPR009783">
    <property type="entry name" value="DUF1348"/>
</dbReference>
<dbReference type="SUPFAM" id="SSF56281">
    <property type="entry name" value="Metallo-hydrolase/oxidoreductase"/>
    <property type="match status" value="1"/>
</dbReference>
<reference evidence="2 3" key="1">
    <citation type="journal article" date="2011" name="Stand. Genomic Sci.">
        <title>Non-contiguous finished genome sequence and contextual data of the filamentous soil bacterium Ktedonobacter racemifer type strain (SOSP1-21).</title>
        <authorList>
            <person name="Chang Y.J."/>
            <person name="Land M."/>
            <person name="Hauser L."/>
            <person name="Chertkov O."/>
            <person name="Del Rio T.G."/>
            <person name="Nolan M."/>
            <person name="Copeland A."/>
            <person name="Tice H."/>
            <person name="Cheng J.F."/>
            <person name="Lucas S."/>
            <person name="Han C."/>
            <person name="Goodwin L."/>
            <person name="Pitluck S."/>
            <person name="Ivanova N."/>
            <person name="Ovchinikova G."/>
            <person name="Pati A."/>
            <person name="Chen A."/>
            <person name="Palaniappan K."/>
            <person name="Mavromatis K."/>
            <person name="Liolios K."/>
            <person name="Brettin T."/>
            <person name="Fiebig A."/>
            <person name="Rohde M."/>
            <person name="Abt B."/>
            <person name="Goker M."/>
            <person name="Detter J.C."/>
            <person name="Woyke T."/>
            <person name="Bristow J."/>
            <person name="Eisen J.A."/>
            <person name="Markowitz V."/>
            <person name="Hugenholtz P."/>
            <person name="Kyrpides N.C."/>
            <person name="Klenk H.P."/>
            <person name="Lapidus A."/>
        </authorList>
    </citation>
    <scope>NUCLEOTIDE SEQUENCE [LARGE SCALE GENOMIC DNA]</scope>
    <source>
        <strain evidence="3">DSM 44963</strain>
    </source>
</reference>
<dbReference type="PANTHER" id="PTHR31757:SF0">
    <property type="entry name" value="SLL0781 PROTEIN"/>
    <property type="match status" value="1"/>
</dbReference>
<keyword evidence="3" id="KW-1185">Reference proteome</keyword>
<organism evidence="2 3">
    <name type="scientific">Ktedonobacter racemifer DSM 44963</name>
    <dbReference type="NCBI Taxonomy" id="485913"/>
    <lineage>
        <taxon>Bacteria</taxon>
        <taxon>Bacillati</taxon>
        <taxon>Chloroflexota</taxon>
        <taxon>Ktedonobacteria</taxon>
        <taxon>Ktedonobacterales</taxon>
        <taxon>Ktedonobacteraceae</taxon>
        <taxon>Ktedonobacter</taxon>
    </lineage>
</organism>
<dbReference type="EMBL" id="ADVG01000004">
    <property type="protein sequence ID" value="EFH82870.1"/>
    <property type="molecule type" value="Genomic_DNA"/>
</dbReference>
<comment type="caution">
    <text evidence="2">The sequence shown here is derived from an EMBL/GenBank/DDBJ whole genome shotgun (WGS) entry which is preliminary data.</text>
</comment>
<name>D6U2W5_KTERA</name>
<protein>
    <recommendedName>
        <fullName evidence="1">Metallo-beta-lactamase domain-containing protein</fullName>
    </recommendedName>
</protein>
<evidence type="ECO:0000313" key="2">
    <source>
        <dbReference type="EMBL" id="EFH82870.1"/>
    </source>
</evidence>
<dbReference type="InterPro" id="IPR001279">
    <property type="entry name" value="Metallo-B-lactamas"/>
</dbReference>
<dbReference type="InterPro" id="IPR036866">
    <property type="entry name" value="RibonucZ/Hydroxyglut_hydro"/>
</dbReference>
<gene>
    <name evidence="2" type="ORF">Krac_3741</name>
</gene>
<dbReference type="eggNOG" id="COG2220">
    <property type="taxonomic scope" value="Bacteria"/>
</dbReference>